<evidence type="ECO:0000256" key="11">
    <source>
        <dbReference type="ARBA" id="ARBA00030848"/>
    </source>
</evidence>
<feature type="domain" description="Calcineurin-like phosphoesterase" evidence="17">
    <location>
        <begin position="88"/>
        <end position="354"/>
    </location>
</feature>
<evidence type="ECO:0000256" key="5">
    <source>
        <dbReference type="ARBA" id="ARBA00012453"/>
    </source>
</evidence>
<comment type="catalytic activity">
    <reaction evidence="15">
        <text>ADP-D-ribose + H2O = D-ribose 5-phosphate + AMP + 2 H(+)</text>
        <dbReference type="Rhea" id="RHEA:10412"/>
        <dbReference type="ChEBI" id="CHEBI:15377"/>
        <dbReference type="ChEBI" id="CHEBI:15378"/>
        <dbReference type="ChEBI" id="CHEBI:57967"/>
        <dbReference type="ChEBI" id="CHEBI:78346"/>
        <dbReference type="ChEBI" id="CHEBI:456215"/>
        <dbReference type="EC" id="3.6.1.53"/>
    </reaction>
</comment>
<evidence type="ECO:0000256" key="15">
    <source>
        <dbReference type="ARBA" id="ARBA00047894"/>
    </source>
</evidence>
<organism evidence="18 19">
    <name type="scientific">Pelobates cultripes</name>
    <name type="common">Western spadefoot toad</name>
    <dbReference type="NCBI Taxonomy" id="61616"/>
    <lineage>
        <taxon>Eukaryota</taxon>
        <taxon>Metazoa</taxon>
        <taxon>Chordata</taxon>
        <taxon>Craniata</taxon>
        <taxon>Vertebrata</taxon>
        <taxon>Euteleostomi</taxon>
        <taxon>Amphibia</taxon>
        <taxon>Batrachia</taxon>
        <taxon>Anura</taxon>
        <taxon>Pelobatoidea</taxon>
        <taxon>Pelobatidae</taxon>
        <taxon>Pelobates</taxon>
    </lineage>
</organism>
<dbReference type="GO" id="GO:0030145">
    <property type="term" value="F:manganese ion binding"/>
    <property type="evidence" value="ECO:0007669"/>
    <property type="project" value="TreeGrafter"/>
</dbReference>
<evidence type="ECO:0000256" key="3">
    <source>
        <dbReference type="ARBA" id="ARBA00011245"/>
    </source>
</evidence>
<evidence type="ECO:0000256" key="14">
    <source>
        <dbReference type="ARBA" id="ARBA00047636"/>
    </source>
</evidence>
<keyword evidence="9" id="KW-0378">Hydrolase</keyword>
<reference evidence="18" key="1">
    <citation type="submission" date="2022-03" db="EMBL/GenBank/DDBJ databases">
        <authorList>
            <person name="Alioto T."/>
            <person name="Alioto T."/>
            <person name="Gomez Garrido J."/>
        </authorList>
    </citation>
    <scope>NUCLEOTIDE SEQUENCE</scope>
</reference>
<proteinExistence type="inferred from homology"/>
<evidence type="ECO:0000256" key="7">
    <source>
        <dbReference type="ARBA" id="ARBA00016378"/>
    </source>
</evidence>
<comment type="catalytic activity">
    <reaction evidence="14">
        <text>CDP-choline + H2O = phosphocholine + CMP + 2 H(+)</text>
        <dbReference type="Rhea" id="RHEA:32487"/>
        <dbReference type="ChEBI" id="CHEBI:15377"/>
        <dbReference type="ChEBI" id="CHEBI:15378"/>
        <dbReference type="ChEBI" id="CHEBI:58779"/>
        <dbReference type="ChEBI" id="CHEBI:60377"/>
        <dbReference type="ChEBI" id="CHEBI:295975"/>
        <dbReference type="EC" id="3.6.1.53"/>
    </reaction>
</comment>
<comment type="catalytic activity">
    <reaction evidence="13">
        <text>CDP-glycerol + H2O = sn-glycerol 3-phosphate + CMP + 2 H(+)</text>
        <dbReference type="Rhea" id="RHEA:21692"/>
        <dbReference type="ChEBI" id="CHEBI:15377"/>
        <dbReference type="ChEBI" id="CHEBI:15378"/>
        <dbReference type="ChEBI" id="CHEBI:57597"/>
        <dbReference type="ChEBI" id="CHEBI:58311"/>
        <dbReference type="ChEBI" id="CHEBI:60377"/>
        <dbReference type="EC" id="3.6.1.16"/>
    </reaction>
</comment>
<dbReference type="Gene3D" id="3.60.21.10">
    <property type="match status" value="1"/>
</dbReference>
<evidence type="ECO:0000259" key="17">
    <source>
        <dbReference type="Pfam" id="PF00149"/>
    </source>
</evidence>
<dbReference type="EC" id="3.6.1.13" evidence="5"/>
<dbReference type="GO" id="GO:0047631">
    <property type="term" value="F:ADP-ribose diphosphatase activity"/>
    <property type="evidence" value="ECO:0007669"/>
    <property type="project" value="UniProtKB-EC"/>
</dbReference>
<evidence type="ECO:0000256" key="8">
    <source>
        <dbReference type="ARBA" id="ARBA00022723"/>
    </source>
</evidence>
<dbReference type="EMBL" id="OW240916">
    <property type="protein sequence ID" value="CAH2292008.1"/>
    <property type="molecule type" value="Genomic_DNA"/>
</dbReference>
<keyword evidence="10" id="KW-0862">Zinc</keyword>
<evidence type="ECO:0000256" key="1">
    <source>
        <dbReference type="ARBA" id="ARBA00001946"/>
    </source>
</evidence>
<evidence type="ECO:0000256" key="16">
    <source>
        <dbReference type="ARBA" id="ARBA00049546"/>
    </source>
</evidence>
<dbReference type="GO" id="GO:0008663">
    <property type="term" value="F:2',3'-cyclic-nucleotide 2'-phosphodiesterase activity"/>
    <property type="evidence" value="ECO:0007669"/>
    <property type="project" value="TreeGrafter"/>
</dbReference>
<evidence type="ECO:0000313" key="19">
    <source>
        <dbReference type="Proteomes" id="UP001295444"/>
    </source>
</evidence>
<comment type="catalytic activity">
    <reaction evidence="16">
        <text>ADP-D-ribose + H2O = D-ribose 5-phosphate + AMP + 2 H(+)</text>
        <dbReference type="Rhea" id="RHEA:10412"/>
        <dbReference type="ChEBI" id="CHEBI:15377"/>
        <dbReference type="ChEBI" id="CHEBI:15378"/>
        <dbReference type="ChEBI" id="CHEBI:57967"/>
        <dbReference type="ChEBI" id="CHEBI:78346"/>
        <dbReference type="ChEBI" id="CHEBI:456215"/>
        <dbReference type="EC" id="3.6.1.13"/>
    </reaction>
</comment>
<dbReference type="InterPro" id="IPR041869">
    <property type="entry name" value="MPP_ADPRM"/>
</dbReference>
<dbReference type="PANTHER" id="PTHR16509">
    <property type="match status" value="1"/>
</dbReference>
<dbReference type="InterPro" id="IPR029052">
    <property type="entry name" value="Metallo-depent_PP-like"/>
</dbReference>
<comment type="similarity">
    <text evidence="2">Belongs to the ADPRibase-Mn family.</text>
</comment>
<dbReference type="AlphaFoldDB" id="A0AAD1S3G2"/>
<comment type="subunit">
    <text evidence="3">Monomer.</text>
</comment>
<dbReference type="EC" id="3.6.1.53" evidence="6"/>
<dbReference type="PANTHER" id="PTHR16509:SF10">
    <property type="entry name" value="MANGANESE-DEPENDENT ADP-RIBOSE_CDP-ALCOHOL DIPHOSPHATASE"/>
    <property type="match status" value="1"/>
</dbReference>
<evidence type="ECO:0000256" key="9">
    <source>
        <dbReference type="ARBA" id="ARBA00022801"/>
    </source>
</evidence>
<name>A0AAD1S3G2_PELCU</name>
<accession>A0AAD1S3G2</accession>
<dbReference type="Pfam" id="PF00149">
    <property type="entry name" value="Metallophos"/>
    <property type="match status" value="1"/>
</dbReference>
<dbReference type="SUPFAM" id="SSF56300">
    <property type="entry name" value="Metallo-dependent phosphatases"/>
    <property type="match status" value="1"/>
</dbReference>
<keyword evidence="19" id="KW-1185">Reference proteome</keyword>
<evidence type="ECO:0000256" key="12">
    <source>
        <dbReference type="ARBA" id="ARBA00032579"/>
    </source>
</evidence>
<evidence type="ECO:0000313" key="18">
    <source>
        <dbReference type="EMBL" id="CAH2292008.1"/>
    </source>
</evidence>
<dbReference type="InterPro" id="IPR004843">
    <property type="entry name" value="Calcineurin-like_PHP"/>
</dbReference>
<dbReference type="Proteomes" id="UP001295444">
    <property type="component" value="Chromosome 05"/>
</dbReference>
<evidence type="ECO:0000256" key="10">
    <source>
        <dbReference type="ARBA" id="ARBA00022833"/>
    </source>
</evidence>
<evidence type="ECO:0000256" key="4">
    <source>
        <dbReference type="ARBA" id="ARBA00012443"/>
    </source>
</evidence>
<evidence type="ECO:0000256" key="2">
    <source>
        <dbReference type="ARBA" id="ARBA00006362"/>
    </source>
</evidence>
<gene>
    <name evidence="18" type="ORF">PECUL_23A059793</name>
</gene>
<comment type="cofactor">
    <cofactor evidence="1">
        <name>Mg(2+)</name>
        <dbReference type="ChEBI" id="CHEBI:18420"/>
    </cofactor>
</comment>
<dbReference type="GO" id="GO:0047734">
    <property type="term" value="F:CDP-glycerol diphosphatase activity"/>
    <property type="evidence" value="ECO:0007669"/>
    <property type="project" value="UniProtKB-EC"/>
</dbReference>
<dbReference type="EC" id="3.6.1.16" evidence="4"/>
<evidence type="ECO:0000256" key="6">
    <source>
        <dbReference type="ARBA" id="ARBA00012529"/>
    </source>
</evidence>
<sequence length="452" mass="51243">MAKTVKRSNPLCLEGARQGWVTDHINPVSFRCIIEKRVVKPVCASRVDCMTSVQTGNTSKVLSSKRPRMAEQINIEEGKDGTQQPYFTFGVIADVQYADRPDGISGWRTMRFYRQSLLHLRQAIDEWKTEDIPLQFVLQLGDIIDGCNACLCQSSNALQVVLKEIKNIDVPFHHIWGNHELLNFDRIFLADSPLNTMFIADEQKPGMGTCISNSTDCFNYYAYHFSPFPNFRFILVDSYDLSVHGRDFSNPKYLESSDYLHGNYQSKDSEGSKDYSSPQLKEFNGGFSSEQLSWLHNVLKFSDERRERVVIAGHIPIHPKTTLKTCLAWNYIDMLTLIHSHPSVVCYLAGHHHNGGYHKDSHGVYHVTMEGVIESPAGTNAFATVSVYGDRMVLNGRGRVKSRVFHYQKWPLGNFTKSPLSQETAEKIRGAVTVLPTWAKKSFATPYTQSMV</sequence>
<keyword evidence="8" id="KW-0479">Metal-binding</keyword>
<dbReference type="CDD" id="cd07396">
    <property type="entry name" value="MPP_Nbla03831"/>
    <property type="match status" value="1"/>
</dbReference>
<evidence type="ECO:0000256" key="13">
    <source>
        <dbReference type="ARBA" id="ARBA00047486"/>
    </source>
</evidence>
<protein>
    <recommendedName>
        <fullName evidence="7">Manganese-dependent ADP-ribose/CDP-alcohol diphosphatase</fullName>
        <ecNumber evidence="5">3.6.1.13</ecNumber>
        <ecNumber evidence="4">3.6.1.16</ecNumber>
        <ecNumber evidence="6">3.6.1.53</ecNumber>
    </recommendedName>
    <alternativeName>
        <fullName evidence="12">ADPRibase-Mn</fullName>
    </alternativeName>
    <alternativeName>
        <fullName evidence="11">CDP-choline phosphohydrolase</fullName>
    </alternativeName>
</protein>